<organism evidence="11 12">
    <name type="scientific">Castilleja foliolosa</name>
    <dbReference type="NCBI Taxonomy" id="1961234"/>
    <lineage>
        <taxon>Eukaryota</taxon>
        <taxon>Viridiplantae</taxon>
        <taxon>Streptophyta</taxon>
        <taxon>Embryophyta</taxon>
        <taxon>Tracheophyta</taxon>
        <taxon>Spermatophyta</taxon>
        <taxon>Magnoliopsida</taxon>
        <taxon>eudicotyledons</taxon>
        <taxon>Gunneridae</taxon>
        <taxon>Pentapetalae</taxon>
        <taxon>asterids</taxon>
        <taxon>lamiids</taxon>
        <taxon>Lamiales</taxon>
        <taxon>Orobanchaceae</taxon>
        <taxon>Pedicularideae</taxon>
        <taxon>Castillejinae</taxon>
        <taxon>Castilleja</taxon>
    </lineage>
</organism>
<comment type="catalytic activity">
    <reaction evidence="1 9">
        <text>Endohydrolysis of the N-glycosidic bond at one specific adenosine on the 28S rRNA.</text>
        <dbReference type="EC" id="3.2.2.22"/>
    </reaction>
</comment>
<keyword evidence="4 9" id="KW-0800">Toxin</keyword>
<keyword evidence="12" id="KW-1185">Reference proteome</keyword>
<keyword evidence="7 9" id="KW-0652">Protein synthesis inhibitor</keyword>
<dbReference type="Gene3D" id="3.40.420.10">
    <property type="entry name" value="Ricin (A subunit), domain 1"/>
    <property type="match status" value="1"/>
</dbReference>
<accession>A0ABD3BKW2</accession>
<evidence type="ECO:0000313" key="12">
    <source>
        <dbReference type="Proteomes" id="UP001632038"/>
    </source>
</evidence>
<dbReference type="PANTHER" id="PTHR33453:SF9">
    <property type="entry name" value="ALBUMIN B-32"/>
    <property type="match status" value="1"/>
</dbReference>
<dbReference type="AlphaFoldDB" id="A0ABD3BKW2"/>
<comment type="similarity">
    <text evidence="2">Belongs to the ribosome-inactivating protein family. Type 1 RIP subfamily.</text>
</comment>
<dbReference type="InterPro" id="IPR017989">
    <property type="entry name" value="Ribosome_inactivat_1/2"/>
</dbReference>
<evidence type="ECO:0000256" key="5">
    <source>
        <dbReference type="ARBA" id="ARBA00022801"/>
    </source>
</evidence>
<dbReference type="GO" id="GO:0017148">
    <property type="term" value="P:negative regulation of translation"/>
    <property type="evidence" value="ECO:0007669"/>
    <property type="project" value="UniProtKB-KW"/>
</dbReference>
<keyword evidence="6 9" id="KW-0611">Plant defense</keyword>
<comment type="caution">
    <text evidence="11">The sequence shown here is derived from an EMBL/GenBank/DDBJ whole genome shotgun (WGS) entry which is preliminary data.</text>
</comment>
<proteinExistence type="inferred from homology"/>
<reference evidence="12" key="1">
    <citation type="journal article" date="2024" name="IScience">
        <title>Strigolactones Initiate the Formation of Haustorium-like Structures in Castilleja.</title>
        <authorList>
            <person name="Buerger M."/>
            <person name="Peterson D."/>
            <person name="Chory J."/>
        </authorList>
    </citation>
    <scope>NUCLEOTIDE SEQUENCE [LARGE SCALE GENOMIC DNA]</scope>
</reference>
<evidence type="ECO:0000256" key="4">
    <source>
        <dbReference type="ARBA" id="ARBA00022656"/>
    </source>
</evidence>
<gene>
    <name evidence="11" type="ORF">CASFOL_038175</name>
</gene>
<evidence type="ECO:0000256" key="1">
    <source>
        <dbReference type="ARBA" id="ARBA00000237"/>
    </source>
</evidence>
<dbReference type="Proteomes" id="UP001632038">
    <property type="component" value="Unassembled WGS sequence"/>
</dbReference>
<evidence type="ECO:0000256" key="2">
    <source>
        <dbReference type="ARBA" id="ARBA00008544"/>
    </source>
</evidence>
<dbReference type="EC" id="3.2.2.22" evidence="3"/>
<dbReference type="InterPro" id="IPR036041">
    <property type="entry name" value="Ribosome-inact_prot_sf"/>
</dbReference>
<evidence type="ECO:0000256" key="6">
    <source>
        <dbReference type="ARBA" id="ARBA00022821"/>
    </source>
</evidence>
<dbReference type="InterPro" id="IPR016138">
    <property type="entry name" value="Ribosome_inactivat_prot_sub1"/>
</dbReference>
<feature type="domain" description="DUF6598" evidence="10">
    <location>
        <begin position="277"/>
        <end position="509"/>
    </location>
</feature>
<name>A0ABD3BKW2_9LAMI</name>
<evidence type="ECO:0000256" key="8">
    <source>
        <dbReference type="ARBA" id="ARBA00030788"/>
    </source>
</evidence>
<dbReference type="InterPro" id="IPR001574">
    <property type="entry name" value="Ribosome_inactivat_prot"/>
</dbReference>
<dbReference type="InterPro" id="IPR046533">
    <property type="entry name" value="DUF6598"/>
</dbReference>
<sequence length="555" mass="61596">MSQRLRFLLEIDGVIVEITSDYVDFIRRLRVRLGVRASHNIPALAVQADPPPGFCDIIIEVLGEAYSGSVRFRLRVDNLYLLGYQMSGGQWLEFDRAPNTEPLINGSRQLGFTCSYVSLVTPLPHNQGLTSVTIGLNVLGATIQTLATSAIMSERARGLIVVIFMFCEATRFSPVLDHISNHRGGFNIPRWMVNLVRSWGILSGALLRADAYPDEPFMLADEDVLQLPEQNMEIRTLADIVSVLGILLGLCFTRPRASMSLTALNNQQPQCFVGLPLLDVFSIEISGISGDDPRIFGTITISNGLSTRIVYNLTRDISEYVGLYIEPNGPPEAIPAYGEILIDVNLSLTYDRELRRVLDNDETEASNVLNRVGPARILVDKTVTWDAFNLGSPYDQVITAPLASATIGSLSINYVVQRNAVAATVTVVLREAYEDTSEVYGRIHAFYDSWPQARSILFHRKSGDYVSVERGHDIPLQKSVVPVPLRRNSLKIQANLTEYDPIADDPIVYHTFDFPIPNSLPASSFEDGPKTDRNQIRIMVSWTSGYSSSSEVINK</sequence>
<dbReference type="Pfam" id="PF00161">
    <property type="entry name" value="RIP"/>
    <property type="match status" value="1"/>
</dbReference>
<dbReference type="PANTHER" id="PTHR33453">
    <property type="match status" value="1"/>
</dbReference>
<evidence type="ECO:0000256" key="3">
    <source>
        <dbReference type="ARBA" id="ARBA00012001"/>
    </source>
</evidence>
<dbReference type="GO" id="GO:0006952">
    <property type="term" value="P:defense response"/>
    <property type="evidence" value="ECO:0007669"/>
    <property type="project" value="UniProtKB-KW"/>
</dbReference>
<keyword evidence="5 9" id="KW-0378">Hydrolase</keyword>
<evidence type="ECO:0000256" key="9">
    <source>
        <dbReference type="RuleBase" id="RU004915"/>
    </source>
</evidence>
<dbReference type="PRINTS" id="PR00396">
    <property type="entry name" value="SHIGARICIN"/>
</dbReference>
<dbReference type="GO" id="GO:0090729">
    <property type="term" value="F:toxin activity"/>
    <property type="evidence" value="ECO:0007669"/>
    <property type="project" value="UniProtKB-KW"/>
</dbReference>
<dbReference type="EMBL" id="JAVIJP010000081">
    <property type="protein sequence ID" value="KAL3617854.1"/>
    <property type="molecule type" value="Genomic_DNA"/>
</dbReference>
<evidence type="ECO:0000259" key="10">
    <source>
        <dbReference type="Pfam" id="PF20241"/>
    </source>
</evidence>
<evidence type="ECO:0000256" key="7">
    <source>
        <dbReference type="ARBA" id="ARBA00023193"/>
    </source>
</evidence>
<dbReference type="GO" id="GO:0030598">
    <property type="term" value="F:rRNA N-glycosylase activity"/>
    <property type="evidence" value="ECO:0007669"/>
    <property type="project" value="UniProtKB-EC"/>
</dbReference>
<dbReference type="SUPFAM" id="SSF56371">
    <property type="entry name" value="Ribosome inactivating proteins (RIP)"/>
    <property type="match status" value="1"/>
</dbReference>
<dbReference type="Pfam" id="PF20241">
    <property type="entry name" value="DUF6598"/>
    <property type="match status" value="1"/>
</dbReference>
<protein>
    <recommendedName>
        <fullName evidence="3">rRNA N-glycosylase</fullName>
        <ecNumber evidence="3">3.2.2.22</ecNumber>
    </recommendedName>
    <alternativeName>
        <fullName evidence="8">rRNA N-glycosidase</fullName>
    </alternativeName>
</protein>
<evidence type="ECO:0000313" key="11">
    <source>
        <dbReference type="EMBL" id="KAL3617854.1"/>
    </source>
</evidence>